<accession>A0ABS7JS04</accession>
<feature type="compositionally biased region" description="Basic residues" evidence="1">
    <location>
        <begin position="1"/>
        <end position="10"/>
    </location>
</feature>
<evidence type="ECO:0000313" key="3">
    <source>
        <dbReference type="Proteomes" id="UP000782554"/>
    </source>
</evidence>
<gene>
    <name evidence="2" type="ORF">K3181_03050</name>
</gene>
<dbReference type="RefSeq" id="WP_221600683.1">
    <property type="nucleotide sequence ID" value="NZ_JAIGNU010000001.1"/>
</dbReference>
<feature type="compositionally biased region" description="Basic and acidic residues" evidence="1">
    <location>
        <begin position="24"/>
        <end position="36"/>
    </location>
</feature>
<comment type="caution">
    <text evidence="2">The sequence shown here is derived from an EMBL/GenBank/DDBJ whole genome shotgun (WGS) entry which is preliminary data.</text>
</comment>
<feature type="compositionally biased region" description="Polar residues" evidence="1">
    <location>
        <begin position="38"/>
        <end position="56"/>
    </location>
</feature>
<reference evidence="2 3" key="1">
    <citation type="submission" date="2021-08" db="EMBL/GenBank/DDBJ databases">
        <title>Comparative Genomics Analysis of the Genus Qipengyuania Reveals Extensive Genetic Diversity and Metabolic Versatility, Including the Description of Fifteen Novel Species.</title>
        <authorList>
            <person name="Liu Y."/>
        </authorList>
    </citation>
    <scope>NUCLEOTIDE SEQUENCE [LARGE SCALE GENOMIC DNA]</scope>
    <source>
        <strain evidence="2 3">YG27</strain>
    </source>
</reference>
<keyword evidence="3" id="KW-1185">Reference proteome</keyword>
<feature type="region of interest" description="Disordered" evidence="1">
    <location>
        <begin position="1"/>
        <end position="75"/>
    </location>
</feature>
<proteinExistence type="predicted"/>
<dbReference type="EMBL" id="JAIGNU010000001">
    <property type="protein sequence ID" value="MBX7500423.1"/>
    <property type="molecule type" value="Genomic_DNA"/>
</dbReference>
<organism evidence="2 3">
    <name type="scientific">Qipengyuania mesophila</name>
    <dbReference type="NCBI Taxonomy" id="2867246"/>
    <lineage>
        <taxon>Bacteria</taxon>
        <taxon>Pseudomonadati</taxon>
        <taxon>Pseudomonadota</taxon>
        <taxon>Alphaproteobacteria</taxon>
        <taxon>Sphingomonadales</taxon>
        <taxon>Erythrobacteraceae</taxon>
        <taxon>Qipengyuania</taxon>
    </lineage>
</organism>
<name>A0ABS7JS04_9SPHN</name>
<evidence type="ECO:0000256" key="1">
    <source>
        <dbReference type="SAM" id="MobiDB-lite"/>
    </source>
</evidence>
<protein>
    <submittedName>
        <fullName evidence="2">Uncharacterized protein</fullName>
    </submittedName>
</protein>
<sequence>MSYGRQRKALRSQQSQVSECEQAMAKEDLDKSDLPKSENPSKNSELADSIRNQSTVEPDDYPSEKGRETPANPER</sequence>
<evidence type="ECO:0000313" key="2">
    <source>
        <dbReference type="EMBL" id="MBX7500423.1"/>
    </source>
</evidence>
<feature type="compositionally biased region" description="Basic and acidic residues" evidence="1">
    <location>
        <begin position="62"/>
        <end position="75"/>
    </location>
</feature>
<dbReference type="Proteomes" id="UP000782554">
    <property type="component" value="Unassembled WGS sequence"/>
</dbReference>